<keyword evidence="2" id="KW-1185">Reference proteome</keyword>
<feature type="non-terminal residue" evidence="1">
    <location>
        <position position="1"/>
    </location>
</feature>
<dbReference type="Proteomes" id="UP000886520">
    <property type="component" value="Chromosome 13"/>
</dbReference>
<dbReference type="EMBL" id="JABFUD020000013">
    <property type="protein sequence ID" value="KAI5071825.1"/>
    <property type="molecule type" value="Genomic_DNA"/>
</dbReference>
<gene>
    <name evidence="1" type="ORF">GOP47_0014076</name>
</gene>
<protein>
    <submittedName>
        <fullName evidence="1">Uncharacterized protein</fullName>
    </submittedName>
</protein>
<proteinExistence type="predicted"/>
<sequence>EVFQLDKSSDNWVRVARTPPELWQNPGNSHLYHYWKFPREDCAISDSDIEVTCGCSRSRHYDLQTFTIDELCELSDEDQNLADDKWLSDPDSLYLYLDTDNDDPVTSSMWASSKYHDGEIAGGEFLYGEVTFTNVGSLICMTCMDHVDKSAGDMASIFEGRCPLPLVYDLDKNTWQLLPANHEKVNFMGLFSFKPSVKSQM</sequence>
<organism evidence="1 2">
    <name type="scientific">Adiantum capillus-veneris</name>
    <name type="common">Maidenhair fern</name>
    <dbReference type="NCBI Taxonomy" id="13818"/>
    <lineage>
        <taxon>Eukaryota</taxon>
        <taxon>Viridiplantae</taxon>
        <taxon>Streptophyta</taxon>
        <taxon>Embryophyta</taxon>
        <taxon>Tracheophyta</taxon>
        <taxon>Polypodiopsida</taxon>
        <taxon>Polypodiidae</taxon>
        <taxon>Polypodiales</taxon>
        <taxon>Pteridineae</taxon>
        <taxon>Pteridaceae</taxon>
        <taxon>Vittarioideae</taxon>
        <taxon>Adiantum</taxon>
    </lineage>
</organism>
<comment type="caution">
    <text evidence="1">The sequence shown here is derived from an EMBL/GenBank/DDBJ whole genome shotgun (WGS) entry which is preliminary data.</text>
</comment>
<evidence type="ECO:0000313" key="1">
    <source>
        <dbReference type="EMBL" id="KAI5071825.1"/>
    </source>
</evidence>
<evidence type="ECO:0000313" key="2">
    <source>
        <dbReference type="Proteomes" id="UP000886520"/>
    </source>
</evidence>
<reference evidence="1" key="1">
    <citation type="submission" date="2021-01" db="EMBL/GenBank/DDBJ databases">
        <title>Adiantum capillus-veneris genome.</title>
        <authorList>
            <person name="Fang Y."/>
            <person name="Liao Q."/>
        </authorList>
    </citation>
    <scope>NUCLEOTIDE SEQUENCE</scope>
    <source>
        <strain evidence="1">H3</strain>
        <tissue evidence="1">Leaf</tissue>
    </source>
</reference>
<name>A0A9D4UQ07_ADICA</name>
<accession>A0A9D4UQ07</accession>
<dbReference type="AlphaFoldDB" id="A0A9D4UQ07"/>